<dbReference type="FunCoup" id="A0A7M7IXT3">
    <property type="interactions" value="169"/>
</dbReference>
<organism evidence="3 4">
    <name type="scientific">Nasonia vitripennis</name>
    <name type="common">Parasitic wasp</name>
    <dbReference type="NCBI Taxonomy" id="7425"/>
    <lineage>
        <taxon>Eukaryota</taxon>
        <taxon>Metazoa</taxon>
        <taxon>Ecdysozoa</taxon>
        <taxon>Arthropoda</taxon>
        <taxon>Hexapoda</taxon>
        <taxon>Insecta</taxon>
        <taxon>Pterygota</taxon>
        <taxon>Neoptera</taxon>
        <taxon>Endopterygota</taxon>
        <taxon>Hymenoptera</taxon>
        <taxon>Apocrita</taxon>
        <taxon>Proctotrupomorpha</taxon>
        <taxon>Chalcidoidea</taxon>
        <taxon>Pteromalidae</taxon>
        <taxon>Pteromalinae</taxon>
        <taxon>Nasonia</taxon>
    </lineage>
</organism>
<feature type="domain" description="WKF" evidence="2">
    <location>
        <begin position="132"/>
        <end position="194"/>
    </location>
</feature>
<feature type="compositionally biased region" description="Basic residues" evidence="1">
    <location>
        <begin position="25"/>
        <end position="36"/>
    </location>
</feature>
<dbReference type="PANTHER" id="PTHR22306:SF2">
    <property type="entry name" value="CHROMOSOME 7 OPEN READING FRAME 50"/>
    <property type="match status" value="1"/>
</dbReference>
<proteinExistence type="predicted"/>
<sequence length="228" mass="26643">MIIRSLEHLSYIKVMTAEIQESTKKMKKDRSKKRKLVNVEEKHVEDEDLVVKGKKKTKQENKNGTSEEEAHPRDNVDQASEEKIVEEEETEEGPESKKKGPSKRQIKKQKAELRASIAKESSKQETAQKALNYVSMWKHAKDQWKFNKVKQIWLIDNLLDEKYVPDEHYSTVLEYFEGSKGLARQKLIDKAMKVIKKVEDSVEDDEELVETTEYKRARQLLQALPNET</sequence>
<dbReference type="OrthoDB" id="10261563at2759"/>
<evidence type="ECO:0000256" key="1">
    <source>
        <dbReference type="SAM" id="MobiDB-lite"/>
    </source>
</evidence>
<keyword evidence="4" id="KW-1185">Reference proteome</keyword>
<feature type="compositionally biased region" description="Basic and acidic residues" evidence="1">
    <location>
        <begin position="37"/>
        <end position="51"/>
    </location>
</feature>
<feature type="compositionally biased region" description="Basic residues" evidence="1">
    <location>
        <begin position="99"/>
        <end position="108"/>
    </location>
</feature>
<dbReference type="EnsemblMetazoa" id="XM_016989762">
    <property type="protein sequence ID" value="XP_016845251"/>
    <property type="gene ID" value="LOC100680336"/>
</dbReference>
<dbReference type="Proteomes" id="UP000002358">
    <property type="component" value="Chromosome 1"/>
</dbReference>
<evidence type="ECO:0000259" key="2">
    <source>
        <dbReference type="Pfam" id="PF10180"/>
    </source>
</evidence>
<dbReference type="InterPro" id="IPR019327">
    <property type="entry name" value="WKF"/>
</dbReference>
<dbReference type="KEGG" id="nvi:100680336"/>
<protein>
    <recommendedName>
        <fullName evidence="2">WKF domain-containing protein</fullName>
    </recommendedName>
</protein>
<evidence type="ECO:0000313" key="3">
    <source>
        <dbReference type="EnsemblMetazoa" id="XP_016845251"/>
    </source>
</evidence>
<dbReference type="RefSeq" id="XP_016845251.2">
    <property type="nucleotide sequence ID" value="XM_016989762.2"/>
</dbReference>
<accession>A0A7M7IXT3</accession>
<feature type="compositionally biased region" description="Acidic residues" evidence="1">
    <location>
        <begin position="84"/>
        <end position="93"/>
    </location>
</feature>
<feature type="compositionally biased region" description="Basic and acidic residues" evidence="1">
    <location>
        <begin position="68"/>
        <end position="83"/>
    </location>
</feature>
<evidence type="ECO:0000313" key="4">
    <source>
        <dbReference type="Proteomes" id="UP000002358"/>
    </source>
</evidence>
<dbReference type="InParanoid" id="A0A7M7IXT3"/>
<dbReference type="AlphaFoldDB" id="A0A7M7IXT3"/>
<feature type="region of interest" description="Disordered" evidence="1">
    <location>
        <begin position="21"/>
        <end position="122"/>
    </location>
</feature>
<dbReference type="PANTHER" id="PTHR22306">
    <property type="entry name" value="CHROMOSOME 7 OPEN READING FRAME 50"/>
    <property type="match status" value="1"/>
</dbReference>
<reference evidence="3" key="1">
    <citation type="submission" date="2021-01" db="UniProtKB">
        <authorList>
            <consortium name="EnsemblMetazoa"/>
        </authorList>
    </citation>
    <scope>IDENTIFICATION</scope>
</reference>
<dbReference type="Pfam" id="PF10180">
    <property type="entry name" value="WKF"/>
    <property type="match status" value="1"/>
</dbReference>
<dbReference type="GeneID" id="100680336"/>
<name>A0A7M7IXT3_NASVI</name>